<name>A0AAV7L7P0_PLEWA</name>
<reference evidence="1" key="1">
    <citation type="journal article" date="2022" name="bioRxiv">
        <title>Sequencing and chromosome-scale assembly of the giantPleurodeles waltlgenome.</title>
        <authorList>
            <person name="Brown T."/>
            <person name="Elewa A."/>
            <person name="Iarovenko S."/>
            <person name="Subramanian E."/>
            <person name="Araus A.J."/>
            <person name="Petzold A."/>
            <person name="Susuki M."/>
            <person name="Suzuki K.-i.T."/>
            <person name="Hayashi T."/>
            <person name="Toyoda A."/>
            <person name="Oliveira C."/>
            <person name="Osipova E."/>
            <person name="Leigh N.D."/>
            <person name="Simon A."/>
            <person name="Yun M.H."/>
        </authorList>
    </citation>
    <scope>NUCLEOTIDE SEQUENCE</scope>
    <source>
        <strain evidence="1">20211129_DDA</strain>
        <tissue evidence="1">Liver</tissue>
    </source>
</reference>
<evidence type="ECO:0000313" key="1">
    <source>
        <dbReference type="EMBL" id="KAJ1085368.1"/>
    </source>
</evidence>
<gene>
    <name evidence="1" type="ORF">NDU88_005501</name>
</gene>
<dbReference type="EMBL" id="JANPWB010000016">
    <property type="protein sequence ID" value="KAJ1085368.1"/>
    <property type="molecule type" value="Genomic_DNA"/>
</dbReference>
<proteinExistence type="predicted"/>
<dbReference type="AlphaFoldDB" id="A0AAV7L7P0"/>
<protein>
    <submittedName>
        <fullName evidence="1">Uncharacterized protein</fullName>
    </submittedName>
</protein>
<accession>A0AAV7L7P0</accession>
<organism evidence="1 2">
    <name type="scientific">Pleurodeles waltl</name>
    <name type="common">Iberian ribbed newt</name>
    <dbReference type="NCBI Taxonomy" id="8319"/>
    <lineage>
        <taxon>Eukaryota</taxon>
        <taxon>Metazoa</taxon>
        <taxon>Chordata</taxon>
        <taxon>Craniata</taxon>
        <taxon>Vertebrata</taxon>
        <taxon>Euteleostomi</taxon>
        <taxon>Amphibia</taxon>
        <taxon>Batrachia</taxon>
        <taxon>Caudata</taxon>
        <taxon>Salamandroidea</taxon>
        <taxon>Salamandridae</taxon>
        <taxon>Pleurodelinae</taxon>
        <taxon>Pleurodeles</taxon>
    </lineage>
</organism>
<sequence length="79" mass="8268">MRGALPGCRCSGIKALARGGASLRARHVVSLITLPSAWTRSPTSAPADNTRESVACQRVGRGVAAAFFYSRRAAGHRSS</sequence>
<dbReference type="Proteomes" id="UP001066276">
    <property type="component" value="Chromosome 12"/>
</dbReference>
<evidence type="ECO:0000313" key="2">
    <source>
        <dbReference type="Proteomes" id="UP001066276"/>
    </source>
</evidence>
<comment type="caution">
    <text evidence="1">The sequence shown here is derived from an EMBL/GenBank/DDBJ whole genome shotgun (WGS) entry which is preliminary data.</text>
</comment>
<keyword evidence="2" id="KW-1185">Reference proteome</keyword>